<feature type="transmembrane region" description="Helical" evidence="1">
    <location>
        <begin position="5"/>
        <end position="25"/>
    </location>
</feature>
<organism evidence="2 3">
    <name type="scientific">Lysobacter niastensis</name>
    <dbReference type="NCBI Taxonomy" id="380629"/>
    <lineage>
        <taxon>Bacteria</taxon>
        <taxon>Pseudomonadati</taxon>
        <taxon>Pseudomonadota</taxon>
        <taxon>Gammaproteobacteria</taxon>
        <taxon>Lysobacterales</taxon>
        <taxon>Lysobacteraceae</taxon>
        <taxon>Lysobacter</taxon>
    </lineage>
</organism>
<accession>A0ABS0BA39</accession>
<keyword evidence="1" id="KW-1133">Transmembrane helix</keyword>
<comment type="caution">
    <text evidence="2">The sequence shown here is derived from an EMBL/GenBank/DDBJ whole genome shotgun (WGS) entry which is preliminary data.</text>
</comment>
<dbReference type="RefSeq" id="WP_194930499.1">
    <property type="nucleotide sequence ID" value="NZ_JADLZT010000004.1"/>
</dbReference>
<evidence type="ECO:0000313" key="2">
    <source>
        <dbReference type="EMBL" id="MBF6023879.1"/>
    </source>
</evidence>
<reference evidence="2 3" key="1">
    <citation type="submission" date="2020-11" db="EMBL/GenBank/DDBJ databases">
        <title>Draft Genome Sequence and Secondary Metabolite Biosynthetic Potential of the Lysobacter niastensis Type strain DSM 18481.</title>
        <authorList>
            <person name="Turrini P."/>
            <person name="Artuso I."/>
            <person name="Tescari M."/>
            <person name="Lugli G.A."/>
            <person name="Frangipani E."/>
            <person name="Ventura M."/>
            <person name="Visca P."/>
        </authorList>
    </citation>
    <scope>NUCLEOTIDE SEQUENCE [LARGE SCALE GENOMIC DNA]</scope>
    <source>
        <strain evidence="2 3">DSM 18481</strain>
    </source>
</reference>
<protein>
    <recommendedName>
        <fullName evidence="4">DUF1761 domain-containing protein</fullName>
    </recommendedName>
</protein>
<dbReference type="Proteomes" id="UP001429984">
    <property type="component" value="Unassembled WGS sequence"/>
</dbReference>
<proteinExistence type="predicted"/>
<keyword evidence="3" id="KW-1185">Reference proteome</keyword>
<feature type="transmembrane region" description="Helical" evidence="1">
    <location>
        <begin position="165"/>
        <end position="184"/>
    </location>
</feature>
<sequence length="190" mass="20465">MRVVIAGVIGGIVMFIWGAVAHMALPIGEMGVKVPTQQQAVLDAIGPTTAGEGVYMYPSVGPETMKDAAAMQKFAGETRGKPYAFVVYQPGGNPIMQSMVPNLVKQLVTCILAALVAAWVLSLGAWGFARRVMVAGAMALFGWISLGVPYWNWFMFPSSFTIGSLLEQVIGWLIAGAAMAWWLGRRERAR</sequence>
<keyword evidence="1" id="KW-0812">Transmembrane</keyword>
<gene>
    <name evidence="2" type="ORF">IU514_07540</name>
</gene>
<name>A0ABS0BA39_9GAMM</name>
<evidence type="ECO:0000313" key="3">
    <source>
        <dbReference type="Proteomes" id="UP001429984"/>
    </source>
</evidence>
<evidence type="ECO:0008006" key="4">
    <source>
        <dbReference type="Google" id="ProtNLM"/>
    </source>
</evidence>
<evidence type="ECO:0000256" key="1">
    <source>
        <dbReference type="SAM" id="Phobius"/>
    </source>
</evidence>
<dbReference type="EMBL" id="JADLZT010000004">
    <property type="protein sequence ID" value="MBF6023879.1"/>
    <property type="molecule type" value="Genomic_DNA"/>
</dbReference>
<feature type="transmembrane region" description="Helical" evidence="1">
    <location>
        <begin position="133"/>
        <end position="153"/>
    </location>
</feature>
<keyword evidence="1" id="KW-0472">Membrane</keyword>
<feature type="transmembrane region" description="Helical" evidence="1">
    <location>
        <begin position="106"/>
        <end position="126"/>
    </location>
</feature>